<comment type="caution">
    <text evidence="1">The sequence shown here is derived from an EMBL/GenBank/DDBJ whole genome shotgun (WGS) entry which is preliminary data.</text>
</comment>
<proteinExistence type="predicted"/>
<evidence type="ECO:0000313" key="2">
    <source>
        <dbReference type="Proteomes" id="UP000623269"/>
    </source>
</evidence>
<dbReference type="AlphaFoldDB" id="A0A8J7KU64"/>
<evidence type="ECO:0000313" key="1">
    <source>
        <dbReference type="EMBL" id="MBH1942126.1"/>
    </source>
</evidence>
<accession>A0A8J7KU64</accession>
<dbReference type="Pfam" id="PF13170">
    <property type="entry name" value="DUF4003"/>
    <property type="match status" value="1"/>
</dbReference>
<dbReference type="Proteomes" id="UP000623269">
    <property type="component" value="Unassembled WGS sequence"/>
</dbReference>
<gene>
    <name evidence="1" type="ORF">I5677_14585</name>
</gene>
<keyword evidence="2" id="KW-1185">Reference proteome</keyword>
<dbReference type="InterPro" id="IPR025062">
    <property type="entry name" value="DUF4003"/>
</dbReference>
<dbReference type="RefSeq" id="WP_197662371.1">
    <property type="nucleotide sequence ID" value="NZ_JAEAGR010000017.1"/>
</dbReference>
<organism evidence="1 2">
    <name type="scientific">Mobilitalea sibirica</name>
    <dbReference type="NCBI Taxonomy" id="1462919"/>
    <lineage>
        <taxon>Bacteria</taxon>
        <taxon>Bacillati</taxon>
        <taxon>Bacillota</taxon>
        <taxon>Clostridia</taxon>
        <taxon>Lachnospirales</taxon>
        <taxon>Lachnospiraceae</taxon>
        <taxon>Mobilitalea</taxon>
    </lineage>
</organism>
<sequence length="329" mass="36766">MKGSLKNKCDLFAENYKQLYKSFKWNYTSSVRLGALLYTMSESKLEIDRIKECKSFIKNKTGVFSQFKDTTNFITSVMLSLQENPAKLIEEAIIIYKDMKKEGFHSSPYLVLAALSIAMEAEDYQYNNIIKSAKSFYDAMKKEHRFITSSDDYGFATLLAMSDISINQAIREMENCYRILKEHFSYSNSVQALSHVLTFSEEDAAVKCRRTVELNNALHARKCKFGSGMQISFLGVVALLSEETGKLADEIAATNQYLKSKKGFGGWSISAKERLMYATALVCDDYLADQKHSTMEMTLANNITNILLAQQMAMIAATSAGAAAAAGSS</sequence>
<dbReference type="EMBL" id="JAEAGR010000017">
    <property type="protein sequence ID" value="MBH1942126.1"/>
    <property type="molecule type" value="Genomic_DNA"/>
</dbReference>
<protein>
    <submittedName>
        <fullName evidence="1">DUF4003 domain-containing protein</fullName>
    </submittedName>
</protein>
<reference evidence="1" key="1">
    <citation type="submission" date="2020-12" db="EMBL/GenBank/DDBJ databases">
        <title>M. sibirica DSM 26468T genome.</title>
        <authorList>
            <person name="Thieme N."/>
            <person name="Rettenmaier R."/>
            <person name="Zverlov V."/>
            <person name="Liebl W."/>
        </authorList>
    </citation>
    <scope>NUCLEOTIDE SEQUENCE</scope>
    <source>
        <strain evidence="1">DSM 26468</strain>
    </source>
</reference>
<name>A0A8J7KU64_9FIRM</name>